<reference evidence="2 3" key="1">
    <citation type="journal article" date="2023" name="Mol. Phylogenet. Evol.">
        <title>Genome-scale phylogeny and comparative genomics of the fungal order Sordariales.</title>
        <authorList>
            <person name="Hensen N."/>
            <person name="Bonometti L."/>
            <person name="Westerberg I."/>
            <person name="Brannstrom I.O."/>
            <person name="Guillou S."/>
            <person name="Cros-Aarteil S."/>
            <person name="Calhoun S."/>
            <person name="Haridas S."/>
            <person name="Kuo A."/>
            <person name="Mondo S."/>
            <person name="Pangilinan J."/>
            <person name="Riley R."/>
            <person name="LaButti K."/>
            <person name="Andreopoulos B."/>
            <person name="Lipzen A."/>
            <person name="Chen C."/>
            <person name="Yan M."/>
            <person name="Daum C."/>
            <person name="Ng V."/>
            <person name="Clum A."/>
            <person name="Steindorff A."/>
            <person name="Ohm R.A."/>
            <person name="Martin F."/>
            <person name="Silar P."/>
            <person name="Natvig D.O."/>
            <person name="Lalanne C."/>
            <person name="Gautier V."/>
            <person name="Ament-Velasquez S.L."/>
            <person name="Kruys A."/>
            <person name="Hutchinson M.I."/>
            <person name="Powell A.J."/>
            <person name="Barry K."/>
            <person name="Miller A.N."/>
            <person name="Grigoriev I.V."/>
            <person name="Debuchy R."/>
            <person name="Gladieux P."/>
            <person name="Hiltunen Thoren M."/>
            <person name="Johannesson H."/>
        </authorList>
    </citation>
    <scope>NUCLEOTIDE SEQUENCE [LARGE SCALE GENOMIC DNA]</scope>
    <source>
        <strain evidence="2 3">FGSC 10403</strain>
    </source>
</reference>
<proteinExistence type="predicted"/>
<keyword evidence="1" id="KW-0472">Membrane</keyword>
<feature type="transmembrane region" description="Helical" evidence="1">
    <location>
        <begin position="6"/>
        <end position="27"/>
    </location>
</feature>
<gene>
    <name evidence="2" type="ORF">B0T23DRAFT_73864</name>
</gene>
<keyword evidence="1" id="KW-0812">Transmembrane</keyword>
<dbReference type="EMBL" id="JAULSX010000002">
    <property type="protein sequence ID" value="KAK3497058.1"/>
    <property type="molecule type" value="Genomic_DNA"/>
</dbReference>
<dbReference type="RefSeq" id="XP_062695322.1">
    <property type="nucleotide sequence ID" value="XM_062841721.1"/>
</dbReference>
<evidence type="ECO:0000256" key="1">
    <source>
        <dbReference type="SAM" id="Phobius"/>
    </source>
</evidence>
<dbReference type="Proteomes" id="UP001285908">
    <property type="component" value="Unassembled WGS sequence"/>
</dbReference>
<dbReference type="GeneID" id="87879343"/>
<name>A0AAJ0ICE1_9PEZI</name>
<accession>A0AAJ0ICE1</accession>
<evidence type="ECO:0000313" key="2">
    <source>
        <dbReference type="EMBL" id="KAK3497058.1"/>
    </source>
</evidence>
<evidence type="ECO:0000313" key="3">
    <source>
        <dbReference type="Proteomes" id="UP001285908"/>
    </source>
</evidence>
<keyword evidence="3" id="KW-1185">Reference proteome</keyword>
<keyword evidence="1" id="KW-1133">Transmembrane helix</keyword>
<dbReference type="AlphaFoldDB" id="A0AAJ0ICE1"/>
<sequence>MLFGYLGFVICFFLLHFLSFSFVECILPHFDRDGMLNFQGRLGQGVRMIETMIFFPHFLRALHIPAAFFHFQCYLSSLGSFEFRIVVRILSSPSDRYNFGLVLLSGFIYGEVRCWVASCDFSPDLPFPCSEPLPVFKDDGADAKFLSNSHAGWLFPAMAL</sequence>
<comment type="caution">
    <text evidence="2">The sequence shown here is derived from an EMBL/GenBank/DDBJ whole genome shotgun (WGS) entry which is preliminary data.</text>
</comment>
<organism evidence="2 3">
    <name type="scientific">Neurospora hispaniola</name>
    <dbReference type="NCBI Taxonomy" id="588809"/>
    <lineage>
        <taxon>Eukaryota</taxon>
        <taxon>Fungi</taxon>
        <taxon>Dikarya</taxon>
        <taxon>Ascomycota</taxon>
        <taxon>Pezizomycotina</taxon>
        <taxon>Sordariomycetes</taxon>
        <taxon>Sordariomycetidae</taxon>
        <taxon>Sordariales</taxon>
        <taxon>Sordariaceae</taxon>
        <taxon>Neurospora</taxon>
    </lineage>
</organism>
<protein>
    <submittedName>
        <fullName evidence="2">Uncharacterized protein</fullName>
    </submittedName>
</protein>